<dbReference type="EMBL" id="MU275953">
    <property type="protein sequence ID" value="KAI0045391.1"/>
    <property type="molecule type" value="Genomic_DNA"/>
</dbReference>
<gene>
    <name evidence="1" type="ORF">FA95DRAFT_1607763</name>
</gene>
<proteinExistence type="predicted"/>
<accession>A0ACB8RP23</accession>
<reference evidence="1" key="2">
    <citation type="journal article" date="2022" name="New Phytol.">
        <title>Evolutionary transition to the ectomycorrhizal habit in the genomes of a hyperdiverse lineage of mushroom-forming fungi.</title>
        <authorList>
            <person name="Looney B."/>
            <person name="Miyauchi S."/>
            <person name="Morin E."/>
            <person name="Drula E."/>
            <person name="Courty P.E."/>
            <person name="Kohler A."/>
            <person name="Kuo A."/>
            <person name="LaButti K."/>
            <person name="Pangilinan J."/>
            <person name="Lipzen A."/>
            <person name="Riley R."/>
            <person name="Andreopoulos W."/>
            <person name="He G."/>
            <person name="Johnson J."/>
            <person name="Nolan M."/>
            <person name="Tritt A."/>
            <person name="Barry K.W."/>
            <person name="Grigoriev I.V."/>
            <person name="Nagy L.G."/>
            <person name="Hibbett D."/>
            <person name="Henrissat B."/>
            <person name="Matheny P.B."/>
            <person name="Labbe J."/>
            <person name="Martin F.M."/>
        </authorList>
    </citation>
    <scope>NUCLEOTIDE SEQUENCE</scope>
    <source>
        <strain evidence="1">FP105234-sp</strain>
    </source>
</reference>
<organism evidence="1 2">
    <name type="scientific">Auriscalpium vulgare</name>
    <dbReference type="NCBI Taxonomy" id="40419"/>
    <lineage>
        <taxon>Eukaryota</taxon>
        <taxon>Fungi</taxon>
        <taxon>Dikarya</taxon>
        <taxon>Basidiomycota</taxon>
        <taxon>Agaricomycotina</taxon>
        <taxon>Agaricomycetes</taxon>
        <taxon>Russulales</taxon>
        <taxon>Auriscalpiaceae</taxon>
        <taxon>Auriscalpium</taxon>
    </lineage>
</organism>
<dbReference type="Proteomes" id="UP000814033">
    <property type="component" value="Unassembled WGS sequence"/>
</dbReference>
<evidence type="ECO:0000313" key="1">
    <source>
        <dbReference type="EMBL" id="KAI0045391.1"/>
    </source>
</evidence>
<evidence type="ECO:0000313" key="2">
    <source>
        <dbReference type="Proteomes" id="UP000814033"/>
    </source>
</evidence>
<protein>
    <submittedName>
        <fullName evidence="1">Uncharacterized protein</fullName>
    </submittedName>
</protein>
<name>A0ACB8RP23_9AGAM</name>
<comment type="caution">
    <text evidence="1">The sequence shown here is derived from an EMBL/GenBank/DDBJ whole genome shotgun (WGS) entry which is preliminary data.</text>
</comment>
<reference evidence="1" key="1">
    <citation type="submission" date="2021-02" db="EMBL/GenBank/DDBJ databases">
        <authorList>
            <consortium name="DOE Joint Genome Institute"/>
            <person name="Ahrendt S."/>
            <person name="Looney B.P."/>
            <person name="Miyauchi S."/>
            <person name="Morin E."/>
            <person name="Drula E."/>
            <person name="Courty P.E."/>
            <person name="Chicoki N."/>
            <person name="Fauchery L."/>
            <person name="Kohler A."/>
            <person name="Kuo A."/>
            <person name="Labutti K."/>
            <person name="Pangilinan J."/>
            <person name="Lipzen A."/>
            <person name="Riley R."/>
            <person name="Andreopoulos W."/>
            <person name="He G."/>
            <person name="Johnson J."/>
            <person name="Barry K.W."/>
            <person name="Grigoriev I.V."/>
            <person name="Nagy L."/>
            <person name="Hibbett D."/>
            <person name="Henrissat B."/>
            <person name="Matheny P.B."/>
            <person name="Labbe J."/>
            <person name="Martin F."/>
        </authorList>
    </citation>
    <scope>NUCLEOTIDE SEQUENCE</scope>
    <source>
        <strain evidence="1">FP105234-sp</strain>
    </source>
</reference>
<keyword evidence="2" id="KW-1185">Reference proteome</keyword>
<sequence length="396" mass="41612">MVRLSQLLVAFVAIAAASAMPVQKRSAEDSVTLAARACESGSLHECATALEALHAGDLISDLSPVEARHSEKKSKSKSKGVLSALKSTLGTDTSGSLKEGTGSSGPVGGVPIQGVTEHSPTLNDAALARRLFLGTLPIVGAHAIESLHPVHHAHHAHSKATPDAAPARRVFDPIPEFPQPAHHSHHAHTKATHNPVAALARRLLLGSLPVALPQPIHHAHHAHVHTKATPNTIAELARRLFELEDRHSGKKSKSKLQSQSKPQFTASSLGLGETVPTALEARHSRKKSKSQSEPQSSASITGASATVGEPVPFTNHVLRSLLLDLVPIQGDTHPDPALTEALARRLFDLEARHSRKKSKSQSKPASITGGTLGLGAPVPISGVTRHDTALNAEALP</sequence>